<feature type="compositionally biased region" description="Gly residues" evidence="1">
    <location>
        <begin position="71"/>
        <end position="82"/>
    </location>
</feature>
<keyword evidence="4" id="KW-1185">Reference proteome</keyword>
<keyword evidence="2" id="KW-0732">Signal</keyword>
<evidence type="ECO:0000256" key="2">
    <source>
        <dbReference type="SAM" id="SignalP"/>
    </source>
</evidence>
<dbReference type="EMBL" id="PDCK01000045">
    <property type="protein sequence ID" value="PRQ16622.1"/>
    <property type="molecule type" value="Genomic_DNA"/>
</dbReference>
<gene>
    <name evidence="3" type="ORF">RchiOBHm_Chr7g0186221</name>
</gene>
<reference evidence="3 4" key="1">
    <citation type="journal article" date="2018" name="Nat. Genet.">
        <title>The Rosa genome provides new insights in the design of modern roses.</title>
        <authorList>
            <person name="Bendahmane M."/>
        </authorList>
    </citation>
    <scope>NUCLEOTIDE SEQUENCE [LARGE SCALE GENOMIC DNA]</scope>
    <source>
        <strain evidence="4">cv. Old Blush</strain>
    </source>
</reference>
<evidence type="ECO:0000313" key="4">
    <source>
        <dbReference type="Proteomes" id="UP000238479"/>
    </source>
</evidence>
<feature type="chain" id="PRO_5015116560" description="Transmembrane protein" evidence="2">
    <location>
        <begin position="24"/>
        <end position="82"/>
    </location>
</feature>
<organism evidence="3 4">
    <name type="scientific">Rosa chinensis</name>
    <name type="common">China rose</name>
    <dbReference type="NCBI Taxonomy" id="74649"/>
    <lineage>
        <taxon>Eukaryota</taxon>
        <taxon>Viridiplantae</taxon>
        <taxon>Streptophyta</taxon>
        <taxon>Embryophyta</taxon>
        <taxon>Tracheophyta</taxon>
        <taxon>Spermatophyta</taxon>
        <taxon>Magnoliopsida</taxon>
        <taxon>eudicotyledons</taxon>
        <taxon>Gunneridae</taxon>
        <taxon>Pentapetalae</taxon>
        <taxon>rosids</taxon>
        <taxon>fabids</taxon>
        <taxon>Rosales</taxon>
        <taxon>Rosaceae</taxon>
        <taxon>Rosoideae</taxon>
        <taxon>Rosoideae incertae sedis</taxon>
        <taxon>Rosa</taxon>
    </lineage>
</organism>
<dbReference type="PANTHER" id="PTHR34467:SF7">
    <property type="entry name" value="TRANSMEMBRANE PROTEIN"/>
    <property type="match status" value="1"/>
</dbReference>
<evidence type="ECO:0000256" key="1">
    <source>
        <dbReference type="SAM" id="MobiDB-lite"/>
    </source>
</evidence>
<evidence type="ECO:0000313" key="3">
    <source>
        <dbReference type="EMBL" id="PRQ16622.1"/>
    </source>
</evidence>
<feature type="region of interest" description="Disordered" evidence="1">
    <location>
        <begin position="58"/>
        <end position="82"/>
    </location>
</feature>
<sequence>MVPQVKIFIILLVLLFDISVISADNNYKEGMELTYTSGRKMIKGRKLFMELDAMLDYQDPGANPGHEPHKGGGGGGNRIGNP</sequence>
<dbReference type="Gramene" id="PRQ16622">
    <property type="protein sequence ID" value="PRQ16622"/>
    <property type="gene ID" value="RchiOBHm_Chr7g0186221"/>
</dbReference>
<feature type="signal peptide" evidence="2">
    <location>
        <begin position="1"/>
        <end position="23"/>
    </location>
</feature>
<accession>A0A2P6P3Y7</accession>
<evidence type="ECO:0008006" key="5">
    <source>
        <dbReference type="Google" id="ProtNLM"/>
    </source>
</evidence>
<dbReference type="OMA" id="ENIQMMA"/>
<dbReference type="Proteomes" id="UP000238479">
    <property type="component" value="Chromosome 7"/>
</dbReference>
<proteinExistence type="predicted"/>
<dbReference type="AlphaFoldDB" id="A0A2P6P3Y7"/>
<dbReference type="PANTHER" id="PTHR34467">
    <property type="entry name" value="TRANSMEMBRANE PROTEIN"/>
    <property type="match status" value="1"/>
</dbReference>
<protein>
    <recommendedName>
        <fullName evidence="5">Transmembrane protein</fullName>
    </recommendedName>
</protein>
<name>A0A2P6P3Y7_ROSCH</name>
<comment type="caution">
    <text evidence="3">The sequence shown here is derived from an EMBL/GenBank/DDBJ whole genome shotgun (WGS) entry which is preliminary data.</text>
</comment>